<feature type="chain" id="PRO_5040810206" description="IPT/TIG domain-containing protein" evidence="3">
    <location>
        <begin position="27"/>
        <end position="236"/>
    </location>
</feature>
<proteinExistence type="predicted"/>
<keyword evidence="3" id="KW-0732">Signal</keyword>
<dbReference type="EMBL" id="BSFP01000046">
    <property type="protein sequence ID" value="GLL04514.1"/>
    <property type="molecule type" value="Genomic_DNA"/>
</dbReference>
<evidence type="ECO:0000256" key="1">
    <source>
        <dbReference type="SAM" id="MobiDB-lite"/>
    </source>
</evidence>
<organism evidence="4 5">
    <name type="scientific">Dactylosporangium matsuzakiense</name>
    <dbReference type="NCBI Taxonomy" id="53360"/>
    <lineage>
        <taxon>Bacteria</taxon>
        <taxon>Bacillati</taxon>
        <taxon>Actinomycetota</taxon>
        <taxon>Actinomycetes</taxon>
        <taxon>Micromonosporales</taxon>
        <taxon>Micromonosporaceae</taxon>
        <taxon>Dactylosporangium</taxon>
    </lineage>
</organism>
<protein>
    <recommendedName>
        <fullName evidence="6">IPT/TIG domain-containing protein</fullName>
    </recommendedName>
</protein>
<keyword evidence="5" id="KW-1185">Reference proteome</keyword>
<reference evidence="4" key="2">
    <citation type="submission" date="2023-01" db="EMBL/GenBank/DDBJ databases">
        <authorList>
            <person name="Sun Q."/>
            <person name="Evtushenko L."/>
        </authorList>
    </citation>
    <scope>NUCLEOTIDE SEQUENCE</scope>
    <source>
        <strain evidence="4">VKM Ac-1321</strain>
    </source>
</reference>
<keyword evidence="2" id="KW-1133">Transmembrane helix</keyword>
<feature type="region of interest" description="Disordered" evidence="1">
    <location>
        <begin position="27"/>
        <end position="96"/>
    </location>
</feature>
<evidence type="ECO:0000256" key="2">
    <source>
        <dbReference type="SAM" id="Phobius"/>
    </source>
</evidence>
<reference evidence="4" key="1">
    <citation type="journal article" date="2014" name="Int. J. Syst. Evol. Microbiol.">
        <title>Complete genome sequence of Corynebacterium casei LMG S-19264T (=DSM 44701T), isolated from a smear-ripened cheese.</title>
        <authorList>
            <consortium name="US DOE Joint Genome Institute (JGI-PGF)"/>
            <person name="Walter F."/>
            <person name="Albersmeier A."/>
            <person name="Kalinowski J."/>
            <person name="Ruckert C."/>
        </authorList>
    </citation>
    <scope>NUCLEOTIDE SEQUENCE</scope>
    <source>
        <strain evidence="4">VKM Ac-1321</strain>
    </source>
</reference>
<keyword evidence="2" id="KW-0472">Membrane</keyword>
<dbReference type="AlphaFoldDB" id="A0A9W6NPI6"/>
<evidence type="ECO:0000313" key="4">
    <source>
        <dbReference type="EMBL" id="GLL04514.1"/>
    </source>
</evidence>
<dbReference type="Proteomes" id="UP001143480">
    <property type="component" value="Unassembled WGS sequence"/>
</dbReference>
<feature type="transmembrane region" description="Helical" evidence="2">
    <location>
        <begin position="201"/>
        <end position="224"/>
    </location>
</feature>
<feature type="signal peptide" evidence="3">
    <location>
        <begin position="1"/>
        <end position="26"/>
    </location>
</feature>
<feature type="compositionally biased region" description="Basic and acidic residues" evidence="1">
    <location>
        <begin position="87"/>
        <end position="96"/>
    </location>
</feature>
<gene>
    <name evidence="4" type="ORF">GCM10017581_062610</name>
</gene>
<accession>A0A9W6NPI6</accession>
<evidence type="ECO:0000256" key="3">
    <source>
        <dbReference type="SAM" id="SignalP"/>
    </source>
</evidence>
<evidence type="ECO:0008006" key="6">
    <source>
        <dbReference type="Google" id="ProtNLM"/>
    </source>
</evidence>
<sequence>MRCLKVVGAIGVGLAAAAALSTAALAEPDPAPTPAQIEPQPTLTGAGDQNAVVGGQGDGRNPVVEGQSAGYLDTDAADQDTAGRTGGVDEHSAEVDNQHPTAGTTVVVTGHGFEPSEPVSFDAIIDMSPESQAGTHLTTARAATNGDGSATVKVPTGFSGRLPIKLTGQTSGVTKTVTVDVTVPRREAATAANLPVTGPGALGYTAAGLILLVGGASLITIAHLRRTAHVAAHASR</sequence>
<keyword evidence="2" id="KW-0812">Transmembrane</keyword>
<name>A0A9W6NPI6_9ACTN</name>
<evidence type="ECO:0000313" key="5">
    <source>
        <dbReference type="Proteomes" id="UP001143480"/>
    </source>
</evidence>
<comment type="caution">
    <text evidence="4">The sequence shown here is derived from an EMBL/GenBank/DDBJ whole genome shotgun (WGS) entry which is preliminary data.</text>
</comment>